<name>A0A327SNK8_9SPHI</name>
<comment type="caution">
    <text evidence="5">The sequence shown here is derived from an EMBL/GenBank/DDBJ whole genome shotgun (WGS) entry which is preliminary data.</text>
</comment>
<dbReference type="STRING" id="188932.AY601_2139"/>
<keyword evidence="3" id="KW-0812">Transmembrane</keyword>
<protein>
    <submittedName>
        <fullName evidence="5">Surface antigen-like protein</fullName>
    </submittedName>
</protein>
<evidence type="ECO:0000313" key="5">
    <source>
        <dbReference type="EMBL" id="RAJ29143.1"/>
    </source>
</evidence>
<dbReference type="EMBL" id="QLLR01000015">
    <property type="protein sequence ID" value="RAJ29143.1"/>
    <property type="molecule type" value="Genomic_DNA"/>
</dbReference>
<dbReference type="GO" id="GO:0019867">
    <property type="term" value="C:outer membrane"/>
    <property type="evidence" value="ECO:0007669"/>
    <property type="project" value="InterPro"/>
</dbReference>
<dbReference type="Pfam" id="PF01103">
    <property type="entry name" value="Omp85"/>
    <property type="match status" value="1"/>
</dbReference>
<gene>
    <name evidence="5" type="ORF">LY11_03035</name>
</gene>
<reference evidence="5 6" key="1">
    <citation type="submission" date="2018-06" db="EMBL/GenBank/DDBJ databases">
        <title>Genomic Encyclopedia of Archaeal and Bacterial Type Strains, Phase II (KMG-II): from individual species to whole genera.</title>
        <authorList>
            <person name="Goeker M."/>
        </authorList>
    </citation>
    <scope>NUCLEOTIDE SEQUENCE [LARGE SCALE GENOMIC DNA]</scope>
    <source>
        <strain evidence="5 6">DSM 14825</strain>
    </source>
</reference>
<feature type="domain" description="Bacterial surface antigen (D15)" evidence="4">
    <location>
        <begin position="204"/>
        <end position="455"/>
    </location>
</feature>
<dbReference type="InterPro" id="IPR000184">
    <property type="entry name" value="Bac_surfAg_D15"/>
</dbReference>
<evidence type="ECO:0000259" key="4">
    <source>
        <dbReference type="Pfam" id="PF01103"/>
    </source>
</evidence>
<evidence type="ECO:0000313" key="6">
    <source>
        <dbReference type="Proteomes" id="UP000249754"/>
    </source>
</evidence>
<evidence type="ECO:0000256" key="1">
    <source>
        <dbReference type="ARBA" id="ARBA00004370"/>
    </source>
</evidence>
<evidence type="ECO:0000256" key="3">
    <source>
        <dbReference type="SAM" id="Phobius"/>
    </source>
</evidence>
<dbReference type="Proteomes" id="UP000249754">
    <property type="component" value="Unassembled WGS sequence"/>
</dbReference>
<comment type="subcellular location">
    <subcellularLocation>
        <location evidence="1">Membrane</location>
    </subcellularLocation>
</comment>
<dbReference type="Gene3D" id="2.40.160.50">
    <property type="entry name" value="membrane protein fhac: a member of the omp85/tpsb transporter family"/>
    <property type="match status" value="1"/>
</dbReference>
<keyword evidence="3" id="KW-1133">Transmembrane helix</keyword>
<keyword evidence="2 3" id="KW-0472">Membrane</keyword>
<dbReference type="AlphaFoldDB" id="A0A327SNK8"/>
<accession>A0A327SNK8</accession>
<feature type="transmembrane region" description="Helical" evidence="3">
    <location>
        <begin position="20"/>
        <end position="40"/>
    </location>
</feature>
<sequence>MEFIHSANQTKKRNHNQIRFYLVSKLFLFAGLLTVSSLAYSQQPKPTDSLKKDSAVAYIAKTAQPVDSTYKQYDISDLFRKVLHPNRKVNPLRKKSGITVIPNVAYNPSIGAQIGIKAVAGRVLGSDPNTLMSVAATSASITTKGIIYFYINHNIYTPGNKWNFQGSLVAAKTVTPDFGLGIGNNQSGSVEDEALLNPDRKGYVLHAEYYSFKEKVYKQVEENLFVGAGVSFDMRRKIEDRTTDNELTPYNIYSDRHGFDRDHYSSNGLLFNVQYTTRDNQNRAYKGIYADAGIRVNQSWIGSTKNAVQFTTDFRKYWSLSARNPEHVIAFWNWGSYLASGAIPYLELPGTGKDPAFRSGRGYTIGYFKGTNYNYSELEYRFPITRNKFLSGVTFFNVQTTNDELGTKIFDKWQPGGGAGLRVLFNKATRTNLCLDYAFGNYGSRGFFLGLNEAF</sequence>
<organism evidence="5 6">
    <name type="scientific">Pedobacter cryoconitis</name>
    <dbReference type="NCBI Taxonomy" id="188932"/>
    <lineage>
        <taxon>Bacteria</taxon>
        <taxon>Pseudomonadati</taxon>
        <taxon>Bacteroidota</taxon>
        <taxon>Sphingobacteriia</taxon>
        <taxon>Sphingobacteriales</taxon>
        <taxon>Sphingobacteriaceae</taxon>
        <taxon>Pedobacter</taxon>
    </lineage>
</organism>
<evidence type="ECO:0000256" key="2">
    <source>
        <dbReference type="ARBA" id="ARBA00023136"/>
    </source>
</evidence>
<proteinExistence type="predicted"/>